<dbReference type="STRING" id="1423777.FD46_GL000645"/>
<dbReference type="EMBL" id="AZEH01000020">
    <property type="protein sequence ID" value="KRL05885.1"/>
    <property type="molecule type" value="Genomic_DNA"/>
</dbReference>
<dbReference type="Pfam" id="PF17676">
    <property type="entry name" value="Peptidase_S66C"/>
    <property type="match status" value="1"/>
</dbReference>
<sequence length="72" mass="8117">MYGILASPYFYPIHANDILFIEDAATIEKNFAMLKDAGIFNHIKGIVLEKHALFNDIGSGRQPLEILQEVLQ</sequence>
<dbReference type="Proteomes" id="UP000051686">
    <property type="component" value="Unassembled WGS sequence"/>
</dbReference>
<evidence type="ECO:0000313" key="3">
    <source>
        <dbReference type="Proteomes" id="UP000051686"/>
    </source>
</evidence>
<organism evidence="2 3">
    <name type="scientific">Liquorilactobacillus oeni DSM 19972</name>
    <dbReference type="NCBI Taxonomy" id="1423777"/>
    <lineage>
        <taxon>Bacteria</taxon>
        <taxon>Bacillati</taxon>
        <taxon>Bacillota</taxon>
        <taxon>Bacilli</taxon>
        <taxon>Lactobacillales</taxon>
        <taxon>Lactobacillaceae</taxon>
        <taxon>Liquorilactobacillus</taxon>
    </lineage>
</organism>
<dbReference type="Gene3D" id="3.50.30.60">
    <property type="entry name" value="LD-carboxypeptidase A C-terminal domain-like"/>
    <property type="match status" value="1"/>
</dbReference>
<dbReference type="PATRIC" id="fig|1423777.3.peg.665"/>
<keyword evidence="3" id="KW-1185">Reference proteome</keyword>
<evidence type="ECO:0000259" key="1">
    <source>
        <dbReference type="Pfam" id="PF17676"/>
    </source>
</evidence>
<gene>
    <name evidence="2" type="ORF">FD46_GL000645</name>
</gene>
<name>A0A0R1MCC5_9LACO</name>
<proteinExistence type="predicted"/>
<dbReference type="AlphaFoldDB" id="A0A0R1MCC5"/>
<protein>
    <recommendedName>
        <fullName evidence="1">LD-carboxypeptidase C-terminal domain-containing protein</fullName>
    </recommendedName>
</protein>
<evidence type="ECO:0000313" key="2">
    <source>
        <dbReference type="EMBL" id="KRL05885.1"/>
    </source>
</evidence>
<reference evidence="2 3" key="1">
    <citation type="journal article" date="2015" name="Genome Announc.">
        <title>Expanding the biotechnology potential of lactobacilli through comparative genomics of 213 strains and associated genera.</title>
        <authorList>
            <person name="Sun Z."/>
            <person name="Harris H.M."/>
            <person name="McCann A."/>
            <person name="Guo C."/>
            <person name="Argimon S."/>
            <person name="Zhang W."/>
            <person name="Yang X."/>
            <person name="Jeffery I.B."/>
            <person name="Cooney J.C."/>
            <person name="Kagawa T.F."/>
            <person name="Liu W."/>
            <person name="Song Y."/>
            <person name="Salvetti E."/>
            <person name="Wrobel A."/>
            <person name="Rasinkangas P."/>
            <person name="Parkhill J."/>
            <person name="Rea M.C."/>
            <person name="O'Sullivan O."/>
            <person name="Ritari J."/>
            <person name="Douillard F.P."/>
            <person name="Paul Ross R."/>
            <person name="Yang R."/>
            <person name="Briner A.E."/>
            <person name="Felis G.E."/>
            <person name="de Vos W.M."/>
            <person name="Barrangou R."/>
            <person name="Klaenhammer T.R."/>
            <person name="Caufield P.W."/>
            <person name="Cui Y."/>
            <person name="Zhang H."/>
            <person name="O'Toole P.W."/>
        </authorList>
    </citation>
    <scope>NUCLEOTIDE SEQUENCE [LARGE SCALE GENOMIC DNA]</scope>
    <source>
        <strain evidence="2 3">DSM 19972</strain>
    </source>
</reference>
<dbReference type="InterPro" id="IPR040921">
    <property type="entry name" value="Peptidase_S66C"/>
</dbReference>
<comment type="caution">
    <text evidence="2">The sequence shown here is derived from an EMBL/GenBank/DDBJ whole genome shotgun (WGS) entry which is preliminary data.</text>
</comment>
<feature type="domain" description="LD-carboxypeptidase C-terminal" evidence="1">
    <location>
        <begin position="5"/>
        <end position="71"/>
    </location>
</feature>
<dbReference type="RefSeq" id="WP_235805532.1">
    <property type="nucleotide sequence ID" value="NZ_AZEH01000020.1"/>
</dbReference>
<accession>A0A0R1MCC5</accession>
<dbReference type="InterPro" id="IPR027461">
    <property type="entry name" value="Carboxypeptidase_A_C_sf"/>
</dbReference>
<dbReference type="SUPFAM" id="SSF141986">
    <property type="entry name" value="LD-carboxypeptidase A C-terminal domain-like"/>
    <property type="match status" value="1"/>
</dbReference>